<reference evidence="3" key="1">
    <citation type="journal article" date="2015" name="ISME J.">
        <title>Draft Genome Sequence of Streptomyces incarnatus NRRL8089, which Produces the Nucleoside Antibiotic Sinefungin.</title>
        <authorList>
            <person name="Oshima K."/>
            <person name="Hattori M."/>
            <person name="Shimizu H."/>
            <person name="Fukuda K."/>
            <person name="Nemoto M."/>
            <person name="Inagaki K."/>
            <person name="Tamura T."/>
        </authorList>
    </citation>
    <scope>NUCLEOTIDE SEQUENCE</scope>
    <source>
        <strain evidence="3">FACHB-1375</strain>
    </source>
</reference>
<dbReference type="EMBL" id="JACJPW010000204">
    <property type="protein sequence ID" value="MBD2186405.1"/>
    <property type="molecule type" value="Genomic_DNA"/>
</dbReference>
<dbReference type="SMART" id="SM01118">
    <property type="entry name" value="CYTH"/>
    <property type="match status" value="1"/>
</dbReference>
<dbReference type="Gene3D" id="2.40.320.10">
    <property type="entry name" value="Hypothetical Protein Pfu-838710-001"/>
    <property type="match status" value="1"/>
</dbReference>
<evidence type="ECO:0000259" key="2">
    <source>
        <dbReference type="PROSITE" id="PS51707"/>
    </source>
</evidence>
<dbReference type="PANTHER" id="PTHR40114">
    <property type="entry name" value="SLR0698 PROTEIN"/>
    <property type="match status" value="1"/>
</dbReference>
<dbReference type="PANTHER" id="PTHR40114:SF1">
    <property type="entry name" value="SLR0698 PROTEIN"/>
    <property type="match status" value="1"/>
</dbReference>
<dbReference type="AlphaFoldDB" id="A0A926VMG3"/>
<dbReference type="InterPro" id="IPR033469">
    <property type="entry name" value="CYTH-like_dom_sf"/>
</dbReference>
<feature type="domain" description="CYTH" evidence="2">
    <location>
        <begin position="2"/>
        <end position="148"/>
    </location>
</feature>
<dbReference type="Pfam" id="PF01928">
    <property type="entry name" value="CYTH"/>
    <property type="match status" value="1"/>
</dbReference>
<reference evidence="3" key="2">
    <citation type="submission" date="2020-08" db="EMBL/GenBank/DDBJ databases">
        <authorList>
            <person name="Chen M."/>
            <person name="Teng W."/>
            <person name="Zhao L."/>
            <person name="Hu C."/>
            <person name="Zhou Y."/>
            <person name="Han B."/>
            <person name="Song L."/>
            <person name="Shu W."/>
        </authorList>
    </citation>
    <scope>NUCLEOTIDE SEQUENCE</scope>
    <source>
        <strain evidence="3">FACHB-1375</strain>
    </source>
</reference>
<dbReference type="PIRSF" id="PIRSF016487">
    <property type="entry name" value="CYTH_UCP016487"/>
    <property type="match status" value="1"/>
</dbReference>
<dbReference type="RefSeq" id="WP_190475709.1">
    <property type="nucleotide sequence ID" value="NZ_JACJPW010000204.1"/>
</dbReference>
<keyword evidence="4" id="KW-1185">Reference proteome</keyword>
<sequence>MATEIERKFLVNGDKWRTLGTGIIYCQGYIRTTNETTVRIRIVGERGYLTIKGLTVGTSRPEFEYPIPIEDAREMLNTLCERPLIEKIRFRIEQGGLIWEVDEFLGENQGLIIAEVELTDENQVIELPDWIGAEVSNEPRYFNANLAKYPFNKWTT</sequence>
<accession>A0A926VMG3</accession>
<evidence type="ECO:0000313" key="3">
    <source>
        <dbReference type="EMBL" id="MBD2186405.1"/>
    </source>
</evidence>
<dbReference type="InterPro" id="IPR012042">
    <property type="entry name" value="NeuTTM/CthTTM-like"/>
</dbReference>
<dbReference type="PROSITE" id="PS51707">
    <property type="entry name" value="CYTH"/>
    <property type="match status" value="1"/>
</dbReference>
<protein>
    <submittedName>
        <fullName evidence="3">CYTH domain-containing protein</fullName>
    </submittedName>
</protein>
<dbReference type="InterPro" id="IPR023577">
    <property type="entry name" value="CYTH_domain"/>
</dbReference>
<dbReference type="Proteomes" id="UP000641646">
    <property type="component" value="Unassembled WGS sequence"/>
</dbReference>
<gene>
    <name evidence="3" type="ORF">H6G03_36045</name>
</gene>
<organism evidence="3 4">
    <name type="scientific">Aerosakkonema funiforme FACHB-1375</name>
    <dbReference type="NCBI Taxonomy" id="2949571"/>
    <lineage>
        <taxon>Bacteria</taxon>
        <taxon>Bacillati</taxon>
        <taxon>Cyanobacteriota</taxon>
        <taxon>Cyanophyceae</taxon>
        <taxon>Oscillatoriophycideae</taxon>
        <taxon>Aerosakkonematales</taxon>
        <taxon>Aerosakkonemataceae</taxon>
        <taxon>Aerosakkonema</taxon>
    </lineage>
</organism>
<evidence type="ECO:0000313" key="4">
    <source>
        <dbReference type="Proteomes" id="UP000641646"/>
    </source>
</evidence>
<evidence type="ECO:0000256" key="1">
    <source>
        <dbReference type="PIRSR" id="PIRSR016487-1"/>
    </source>
</evidence>
<dbReference type="SUPFAM" id="SSF55154">
    <property type="entry name" value="CYTH-like phosphatases"/>
    <property type="match status" value="1"/>
</dbReference>
<feature type="active site" description="Proton acceptor" evidence="1">
    <location>
        <position position="29"/>
    </location>
</feature>
<comment type="caution">
    <text evidence="3">The sequence shown here is derived from an EMBL/GenBank/DDBJ whole genome shotgun (WGS) entry which is preliminary data.</text>
</comment>
<dbReference type="CDD" id="cd07891">
    <property type="entry name" value="CYTH-like_CthTTM-like_1"/>
    <property type="match status" value="1"/>
</dbReference>
<proteinExistence type="predicted"/>
<name>A0A926VMG3_9CYAN</name>